<reference evidence="1 2" key="1">
    <citation type="journal article" date="2018" name="BMC Genomics">
        <title>Comparative genome analyses reveal sequence features reflecting distinct modes of host-adaptation between dicot and monocot powdery mildew.</title>
        <authorList>
            <person name="Wu Y."/>
            <person name="Ma X."/>
            <person name="Pan Z."/>
            <person name="Kale S.D."/>
            <person name="Song Y."/>
            <person name="King H."/>
            <person name="Zhang Q."/>
            <person name="Presley C."/>
            <person name="Deng X."/>
            <person name="Wei C.I."/>
            <person name="Xiao S."/>
        </authorList>
    </citation>
    <scope>NUCLEOTIDE SEQUENCE [LARGE SCALE GENOMIC DNA]</scope>
    <source>
        <strain evidence="1">UMSG1</strain>
    </source>
</reference>
<dbReference type="EMBL" id="MCBS01021456">
    <property type="protein sequence ID" value="RKF78068.1"/>
    <property type="molecule type" value="Genomic_DNA"/>
</dbReference>
<organism evidence="1 2">
    <name type="scientific">Golovinomyces cichoracearum</name>
    <dbReference type="NCBI Taxonomy" id="62708"/>
    <lineage>
        <taxon>Eukaryota</taxon>
        <taxon>Fungi</taxon>
        <taxon>Dikarya</taxon>
        <taxon>Ascomycota</taxon>
        <taxon>Pezizomycotina</taxon>
        <taxon>Leotiomycetes</taxon>
        <taxon>Erysiphales</taxon>
        <taxon>Erysiphaceae</taxon>
        <taxon>Golovinomyces</taxon>
    </lineage>
</organism>
<proteinExistence type="predicted"/>
<comment type="caution">
    <text evidence="1">The sequence shown here is derived from an EMBL/GenBank/DDBJ whole genome shotgun (WGS) entry which is preliminary data.</text>
</comment>
<protein>
    <submittedName>
        <fullName evidence="1">Uncharacterized protein</fullName>
    </submittedName>
</protein>
<sequence>MLVGTDILSPHGIIIDLNSGIAKITSREDITISVSTHSKGSRTLSIVKSAQNVNIIPGQYTRVPIQPQKDLPTNRDFLFKPYAAHRVTVYSHIVDHQKNEIHFYNPTSFLVKINNNNNNKLGLIVEFEFKGRFLAKPESESFAARTSRLSAAIKKTIHP</sequence>
<evidence type="ECO:0000313" key="2">
    <source>
        <dbReference type="Proteomes" id="UP000285326"/>
    </source>
</evidence>
<evidence type="ECO:0000313" key="1">
    <source>
        <dbReference type="EMBL" id="RKF78068.1"/>
    </source>
</evidence>
<dbReference type="AlphaFoldDB" id="A0A420IU61"/>
<gene>
    <name evidence="1" type="ORF">GcM1_214029</name>
</gene>
<name>A0A420IU61_9PEZI</name>
<dbReference type="Proteomes" id="UP000285326">
    <property type="component" value="Unassembled WGS sequence"/>
</dbReference>
<accession>A0A420IU61</accession>